<evidence type="ECO:0000313" key="3">
    <source>
        <dbReference type="Proteomes" id="UP000008237"/>
    </source>
</evidence>
<feature type="domain" description="Endonuclease/exonuclease/phosphatase" evidence="1">
    <location>
        <begin position="2"/>
        <end position="80"/>
    </location>
</feature>
<organism evidence="3">
    <name type="scientific">Harpegnathos saltator</name>
    <name type="common">Jerdon's jumping ant</name>
    <dbReference type="NCBI Taxonomy" id="610380"/>
    <lineage>
        <taxon>Eukaryota</taxon>
        <taxon>Metazoa</taxon>
        <taxon>Ecdysozoa</taxon>
        <taxon>Arthropoda</taxon>
        <taxon>Hexapoda</taxon>
        <taxon>Insecta</taxon>
        <taxon>Pterygota</taxon>
        <taxon>Neoptera</taxon>
        <taxon>Endopterygota</taxon>
        <taxon>Hymenoptera</taxon>
        <taxon>Apocrita</taxon>
        <taxon>Aculeata</taxon>
        <taxon>Formicoidea</taxon>
        <taxon>Formicidae</taxon>
        <taxon>Ponerinae</taxon>
        <taxon>Ponerini</taxon>
        <taxon>Harpegnathos</taxon>
    </lineage>
</organism>
<dbReference type="InterPro" id="IPR005135">
    <property type="entry name" value="Endo/exonuclease/phosphatase"/>
</dbReference>
<dbReference type="Gene3D" id="3.60.10.10">
    <property type="entry name" value="Endonuclease/exonuclease/phosphatase"/>
    <property type="match status" value="1"/>
</dbReference>
<dbReference type="InParanoid" id="E2BPY0"/>
<dbReference type="OrthoDB" id="7554092at2759"/>
<reference evidence="2 3" key="1">
    <citation type="journal article" date="2010" name="Science">
        <title>Genomic comparison of the ants Camponotus floridanus and Harpegnathos saltator.</title>
        <authorList>
            <person name="Bonasio R."/>
            <person name="Zhang G."/>
            <person name="Ye C."/>
            <person name="Mutti N.S."/>
            <person name="Fang X."/>
            <person name="Qin N."/>
            <person name="Donahue G."/>
            <person name="Yang P."/>
            <person name="Li Q."/>
            <person name="Li C."/>
            <person name="Zhang P."/>
            <person name="Huang Z."/>
            <person name="Berger S.L."/>
            <person name="Reinberg D."/>
            <person name="Wang J."/>
            <person name="Liebig J."/>
        </authorList>
    </citation>
    <scope>NUCLEOTIDE SEQUENCE [LARGE SCALE GENOMIC DNA]</scope>
    <source>
        <strain evidence="2 3">R22 G/1</strain>
    </source>
</reference>
<dbReference type="GO" id="GO:0003824">
    <property type="term" value="F:catalytic activity"/>
    <property type="evidence" value="ECO:0007669"/>
    <property type="project" value="InterPro"/>
</dbReference>
<feature type="non-terminal residue" evidence="2">
    <location>
        <position position="93"/>
    </location>
</feature>
<evidence type="ECO:0000259" key="1">
    <source>
        <dbReference type="Pfam" id="PF14529"/>
    </source>
</evidence>
<sequence length="93" mass="10113">SEEWGCSSRQRHPRGEAVIGWAAGLGLLLVNSGSTGTSVRPGGGSSVNDLTWASLSAARTISEWRVEAEGETLSDHRYIVWALRLPKPRQARR</sequence>
<accession>E2BPY0</accession>
<evidence type="ECO:0000313" key="2">
    <source>
        <dbReference type="EMBL" id="EFN82253.1"/>
    </source>
</evidence>
<proteinExistence type="predicted"/>
<dbReference type="AlphaFoldDB" id="E2BPY0"/>
<dbReference type="Proteomes" id="UP000008237">
    <property type="component" value="Unassembled WGS sequence"/>
</dbReference>
<protein>
    <recommendedName>
        <fullName evidence="1">Endonuclease/exonuclease/phosphatase domain-containing protein</fullName>
    </recommendedName>
</protein>
<name>E2BPY0_HARSA</name>
<keyword evidence="3" id="KW-1185">Reference proteome</keyword>
<dbReference type="EMBL" id="GL449668">
    <property type="protein sequence ID" value="EFN82253.1"/>
    <property type="molecule type" value="Genomic_DNA"/>
</dbReference>
<dbReference type="Pfam" id="PF14529">
    <property type="entry name" value="Exo_endo_phos_2"/>
    <property type="match status" value="1"/>
</dbReference>
<feature type="non-terminal residue" evidence="2">
    <location>
        <position position="1"/>
    </location>
</feature>
<gene>
    <name evidence="2" type="ORF">EAI_04117</name>
</gene>
<dbReference type="InterPro" id="IPR036691">
    <property type="entry name" value="Endo/exonu/phosph_ase_sf"/>
</dbReference>
<dbReference type="SUPFAM" id="SSF56219">
    <property type="entry name" value="DNase I-like"/>
    <property type="match status" value="1"/>
</dbReference>